<keyword evidence="2" id="KW-0808">Transferase</keyword>
<evidence type="ECO:0000313" key="6">
    <source>
        <dbReference type="Proteomes" id="UP000233730"/>
    </source>
</evidence>
<organism evidence="5 6">
    <name type="scientific">Bifidobacterium pseudolongum subsp. globosum</name>
    <dbReference type="NCBI Taxonomy" id="1690"/>
    <lineage>
        <taxon>Bacteria</taxon>
        <taxon>Bacillati</taxon>
        <taxon>Actinomycetota</taxon>
        <taxon>Actinomycetes</taxon>
        <taxon>Bifidobacteriales</taxon>
        <taxon>Bifidobacteriaceae</taxon>
        <taxon>Bifidobacterium</taxon>
    </lineage>
</organism>
<evidence type="ECO:0000256" key="2">
    <source>
        <dbReference type="ARBA" id="ARBA00022679"/>
    </source>
</evidence>
<dbReference type="InterPro" id="IPR028098">
    <property type="entry name" value="Glyco_trans_4-like_N"/>
</dbReference>
<reference evidence="5 6" key="1">
    <citation type="submission" date="2017-10" db="EMBL/GenBank/DDBJ databases">
        <title>Bifidobacterium genomics.</title>
        <authorList>
            <person name="Lugli G.A."/>
            <person name="Milani C."/>
            <person name="Mancabelli L."/>
        </authorList>
    </citation>
    <scope>NUCLEOTIDE SEQUENCE [LARGE SCALE GENOMIC DNA]</scope>
    <source>
        <strain evidence="5 6">1524B</strain>
    </source>
</reference>
<sequence length="373" mass="41670">MIKVLHVLPRLYPGGGIDSFFINYFRNMPSDDFQIDVICHEVIDDTYVKEVEARRGTVTVLDHVSLGNTLRIHNEIKQYFNEQVEQYDIVHCSMANAAYMYLSAAQNAGVPVRILHSHQSEYADRFSHKIRNIPLVAWGKRFATHNVAASRLAGNFLFGQGNYLVIPNAIDTEAECFDSSLRLRQREQMGLTDDAKIVGVVGRMTPQKNQQFALHLLKALNDKSVYMVFLGDGDDMSANQRLAKDLNIAENVRFLGNQPDLHAYYCAMDALIMPSLYEGLPLTLVESQAAGLPAMASTGISSEAKLSDFVDFYNLDEGPAKWTQPLQEILSASPDRRQGARQVAQSGYDIHAAASRLAEFYKSAVNEKGTNEQ</sequence>
<dbReference type="GO" id="GO:0016757">
    <property type="term" value="F:glycosyltransferase activity"/>
    <property type="evidence" value="ECO:0007669"/>
    <property type="project" value="UniProtKB-KW"/>
</dbReference>
<comment type="caution">
    <text evidence="5">The sequence shown here is derived from an EMBL/GenBank/DDBJ whole genome shotgun (WGS) entry which is preliminary data.</text>
</comment>
<dbReference type="Gene3D" id="3.40.50.2000">
    <property type="entry name" value="Glycogen Phosphorylase B"/>
    <property type="match status" value="2"/>
</dbReference>
<name>A0A2N3QHV5_9BIFI</name>
<dbReference type="EMBL" id="PCGZ01000004">
    <property type="protein sequence ID" value="PKU90893.1"/>
    <property type="molecule type" value="Genomic_DNA"/>
</dbReference>
<dbReference type="PANTHER" id="PTHR45947">
    <property type="entry name" value="SULFOQUINOVOSYL TRANSFERASE SQD2"/>
    <property type="match status" value="1"/>
</dbReference>
<dbReference type="GO" id="GO:1901137">
    <property type="term" value="P:carbohydrate derivative biosynthetic process"/>
    <property type="evidence" value="ECO:0007669"/>
    <property type="project" value="UniProtKB-ARBA"/>
</dbReference>
<evidence type="ECO:0000313" key="5">
    <source>
        <dbReference type="EMBL" id="PKU90893.1"/>
    </source>
</evidence>
<dbReference type="SUPFAM" id="SSF53756">
    <property type="entry name" value="UDP-Glycosyltransferase/glycogen phosphorylase"/>
    <property type="match status" value="1"/>
</dbReference>
<feature type="domain" description="Glycosyltransferase subfamily 4-like N-terminal" evidence="4">
    <location>
        <begin position="15"/>
        <end position="173"/>
    </location>
</feature>
<dbReference type="RefSeq" id="WP_101429737.1">
    <property type="nucleotide sequence ID" value="NZ_PCGZ01000004.1"/>
</dbReference>
<dbReference type="Pfam" id="PF13439">
    <property type="entry name" value="Glyco_transf_4"/>
    <property type="match status" value="1"/>
</dbReference>
<dbReference type="Pfam" id="PF00534">
    <property type="entry name" value="Glycos_transf_1"/>
    <property type="match status" value="1"/>
</dbReference>
<proteinExistence type="predicted"/>
<gene>
    <name evidence="5" type="ORF">CQR46_0775</name>
</gene>
<keyword evidence="1" id="KW-0328">Glycosyltransferase</keyword>
<dbReference type="PANTHER" id="PTHR45947:SF3">
    <property type="entry name" value="SULFOQUINOVOSYL TRANSFERASE SQD2"/>
    <property type="match status" value="1"/>
</dbReference>
<dbReference type="Proteomes" id="UP000233730">
    <property type="component" value="Unassembled WGS sequence"/>
</dbReference>
<accession>A0A2N3QHV5</accession>
<evidence type="ECO:0000259" key="3">
    <source>
        <dbReference type="Pfam" id="PF00534"/>
    </source>
</evidence>
<dbReference type="InterPro" id="IPR001296">
    <property type="entry name" value="Glyco_trans_1"/>
</dbReference>
<protein>
    <submittedName>
        <fullName evidence="5">Capsular polysaccharide biosynthesis protein</fullName>
    </submittedName>
</protein>
<evidence type="ECO:0000259" key="4">
    <source>
        <dbReference type="Pfam" id="PF13439"/>
    </source>
</evidence>
<dbReference type="AlphaFoldDB" id="A0A2N3QHV5"/>
<evidence type="ECO:0000256" key="1">
    <source>
        <dbReference type="ARBA" id="ARBA00022676"/>
    </source>
</evidence>
<dbReference type="InterPro" id="IPR050194">
    <property type="entry name" value="Glycosyltransferase_grp1"/>
</dbReference>
<feature type="domain" description="Glycosyl transferase family 1" evidence="3">
    <location>
        <begin position="184"/>
        <end position="298"/>
    </location>
</feature>